<gene>
    <name evidence="8" type="ORF">DENIS_4135</name>
</gene>
<evidence type="ECO:0000256" key="1">
    <source>
        <dbReference type="ARBA" id="ARBA00003416"/>
    </source>
</evidence>
<dbReference type="InterPro" id="IPR003798">
    <property type="entry name" value="DNA_recombination_RmuC"/>
</dbReference>
<evidence type="ECO:0000256" key="4">
    <source>
        <dbReference type="ARBA" id="ARBA00023172"/>
    </source>
</evidence>
<dbReference type="EMBL" id="BEXT01000001">
    <property type="protein sequence ID" value="GBC63142.1"/>
    <property type="molecule type" value="Genomic_DNA"/>
</dbReference>
<dbReference type="OrthoDB" id="9765111at2"/>
<accession>A0A401G1P5</accession>
<evidence type="ECO:0000256" key="3">
    <source>
        <dbReference type="ARBA" id="ARBA00023054"/>
    </source>
</evidence>
<keyword evidence="7" id="KW-0812">Transmembrane</keyword>
<comment type="similarity">
    <text evidence="2">Belongs to the RmuC family.</text>
</comment>
<dbReference type="PANTHER" id="PTHR30563:SF0">
    <property type="entry name" value="DNA RECOMBINATION PROTEIN RMUC"/>
    <property type="match status" value="1"/>
</dbReference>
<dbReference type="Pfam" id="PF02646">
    <property type="entry name" value="RmuC"/>
    <property type="match status" value="1"/>
</dbReference>
<protein>
    <submittedName>
        <fullName evidence="8">DNA recombination protein RmuC</fullName>
    </submittedName>
</protein>
<evidence type="ECO:0000256" key="2">
    <source>
        <dbReference type="ARBA" id="ARBA00009840"/>
    </source>
</evidence>
<comment type="caution">
    <text evidence="8">The sequence shown here is derived from an EMBL/GenBank/DDBJ whole genome shotgun (WGS) entry which is preliminary data.</text>
</comment>
<reference evidence="9" key="2">
    <citation type="submission" date="2019-01" db="EMBL/GenBank/DDBJ databases">
        <title>Genome sequence of Desulfonema ishimotonii strain Tokyo 01.</title>
        <authorList>
            <person name="Fukui M."/>
        </authorList>
    </citation>
    <scope>NUCLEOTIDE SEQUENCE [LARGE SCALE GENOMIC DNA]</scope>
    <source>
        <strain evidence="9">Tokyo 01</strain>
    </source>
</reference>
<dbReference type="RefSeq" id="WP_124330255.1">
    <property type="nucleotide sequence ID" value="NZ_BEXT01000001.1"/>
</dbReference>
<evidence type="ECO:0000313" key="8">
    <source>
        <dbReference type="EMBL" id="GBC63142.1"/>
    </source>
</evidence>
<dbReference type="PANTHER" id="PTHR30563">
    <property type="entry name" value="DNA RECOMBINATION PROTEIN RMUC"/>
    <property type="match status" value="1"/>
</dbReference>
<comment type="function">
    <text evidence="1">Involved in DNA recombination.</text>
</comment>
<feature type="region of interest" description="Disordered" evidence="6">
    <location>
        <begin position="423"/>
        <end position="477"/>
    </location>
</feature>
<dbReference type="GO" id="GO:0006310">
    <property type="term" value="P:DNA recombination"/>
    <property type="evidence" value="ECO:0007669"/>
    <property type="project" value="UniProtKB-KW"/>
</dbReference>
<feature type="coiled-coil region" evidence="5">
    <location>
        <begin position="28"/>
        <end position="76"/>
    </location>
</feature>
<keyword evidence="4" id="KW-0233">DNA recombination</keyword>
<dbReference type="Proteomes" id="UP000288096">
    <property type="component" value="Unassembled WGS sequence"/>
</dbReference>
<keyword evidence="7" id="KW-0472">Membrane</keyword>
<organism evidence="8 9">
    <name type="scientific">Desulfonema ishimotonii</name>
    <dbReference type="NCBI Taxonomy" id="45657"/>
    <lineage>
        <taxon>Bacteria</taxon>
        <taxon>Pseudomonadati</taxon>
        <taxon>Thermodesulfobacteriota</taxon>
        <taxon>Desulfobacteria</taxon>
        <taxon>Desulfobacterales</taxon>
        <taxon>Desulfococcaceae</taxon>
        <taxon>Desulfonema</taxon>
    </lineage>
</organism>
<evidence type="ECO:0000313" key="9">
    <source>
        <dbReference type="Proteomes" id="UP000288096"/>
    </source>
</evidence>
<proteinExistence type="inferred from homology"/>
<dbReference type="AlphaFoldDB" id="A0A401G1P5"/>
<feature type="compositionally biased region" description="Basic and acidic residues" evidence="6">
    <location>
        <begin position="445"/>
        <end position="477"/>
    </location>
</feature>
<reference evidence="9" key="1">
    <citation type="submission" date="2017-11" db="EMBL/GenBank/DDBJ databases">
        <authorList>
            <person name="Watanabe M."/>
            <person name="Kojima H."/>
        </authorList>
    </citation>
    <scope>NUCLEOTIDE SEQUENCE [LARGE SCALE GENOMIC DNA]</scope>
    <source>
        <strain evidence="9">Tokyo 01</strain>
    </source>
</reference>
<sequence>MAPLQYHPALWLPLAFSAGALLMWLWQRAETRRAQEELKVRLAELRTERDALSGSLRRADDALRAQREQNQALQIRVTQLHTARAADAEKLAWLDQAQARMRDTFEALAGQTLQKSADAFARRARENAGAMLDQMRGDWRAHTSDIRHLVDPVRESLTALDGHVRHLEQTREGAYQGLMTQVDHLARAHTELQATTLTLTQALKSSSVRGRWGEMQLRRVVEMSGMVRHVAFEEQVSTNGGRPDMIVHLPNAGILPVDAKVPLAAWLRAVESPDDADRKRQLTEYARAVQARVRELGQKRYWQQFEHAPDFVVMFMPSEPCLGAAFEIVPDLLDSALKQQVLITTPVTLIALLKSVAYGWQQYQMTENARSIVAQGRALYKRLETFNSHIAELGKNLNRTVAGYNRAVGSLERRLVPAARRFREMGGDDPETAVPEGLDIQARIPADRRTEREAPDTPDGYGKRTTDRSPRAPETDG</sequence>
<evidence type="ECO:0000256" key="5">
    <source>
        <dbReference type="SAM" id="Coils"/>
    </source>
</evidence>
<keyword evidence="3 5" id="KW-0175">Coiled coil</keyword>
<keyword evidence="9" id="KW-1185">Reference proteome</keyword>
<keyword evidence="7" id="KW-1133">Transmembrane helix</keyword>
<name>A0A401G1P5_9BACT</name>
<evidence type="ECO:0000256" key="7">
    <source>
        <dbReference type="SAM" id="Phobius"/>
    </source>
</evidence>
<feature type="transmembrane region" description="Helical" evidence="7">
    <location>
        <begin position="6"/>
        <end position="26"/>
    </location>
</feature>
<evidence type="ECO:0000256" key="6">
    <source>
        <dbReference type="SAM" id="MobiDB-lite"/>
    </source>
</evidence>